<accession>A0ABR6NT34</accession>
<evidence type="ECO:0000256" key="3">
    <source>
        <dbReference type="ARBA" id="ARBA00022842"/>
    </source>
</evidence>
<keyword evidence="3" id="KW-0460">Magnesium</keyword>
<dbReference type="PANTHER" id="PTHR43222">
    <property type="entry name" value="NUDIX HYDROLASE 23"/>
    <property type="match status" value="1"/>
</dbReference>
<dbReference type="CDD" id="cd02883">
    <property type="entry name" value="NUDIX_Hydrolase"/>
    <property type="match status" value="1"/>
</dbReference>
<dbReference type="Pfam" id="PF00293">
    <property type="entry name" value="NUDIX"/>
    <property type="match status" value="1"/>
</dbReference>
<dbReference type="InterPro" id="IPR015797">
    <property type="entry name" value="NUDIX_hydrolase-like_dom_sf"/>
</dbReference>
<reference evidence="5 6" key="1">
    <citation type="submission" date="2020-08" db="EMBL/GenBank/DDBJ databases">
        <title>Genomic Encyclopedia of Type Strains, Phase IV (KMG-IV): sequencing the most valuable type-strain genomes for metagenomic binning, comparative biology and taxonomic classification.</title>
        <authorList>
            <person name="Goeker M."/>
        </authorList>
    </citation>
    <scope>NUCLEOTIDE SEQUENCE [LARGE SCALE GENOMIC DNA]</scope>
    <source>
        <strain evidence="5 6">DSM 12027</strain>
    </source>
</reference>
<organism evidence="5 6">
    <name type="scientific">Deinococcus radiopugnans ATCC 19172</name>
    <dbReference type="NCBI Taxonomy" id="585398"/>
    <lineage>
        <taxon>Bacteria</taxon>
        <taxon>Thermotogati</taxon>
        <taxon>Deinococcota</taxon>
        <taxon>Deinococci</taxon>
        <taxon>Deinococcales</taxon>
        <taxon>Deinococcaceae</taxon>
        <taxon>Deinococcus</taxon>
    </lineage>
</organism>
<comment type="caution">
    <text evidence="5">The sequence shown here is derived from an EMBL/GenBank/DDBJ whole genome shotgun (WGS) entry which is preliminary data.</text>
</comment>
<keyword evidence="2" id="KW-0378">Hydrolase</keyword>
<dbReference type="RefSeq" id="WP_183944800.1">
    <property type="nucleotide sequence ID" value="NZ_JACHEW010000012.1"/>
</dbReference>
<dbReference type="PANTHER" id="PTHR43222:SF2">
    <property type="entry name" value="NUDIX HYDROLASE 23, CHLOROPLASTIC"/>
    <property type="match status" value="1"/>
</dbReference>
<evidence type="ECO:0000313" key="6">
    <source>
        <dbReference type="Proteomes" id="UP000629870"/>
    </source>
</evidence>
<dbReference type="Gene3D" id="3.90.79.10">
    <property type="entry name" value="Nucleoside Triphosphate Pyrophosphohydrolase"/>
    <property type="match status" value="1"/>
</dbReference>
<dbReference type="SUPFAM" id="SSF55811">
    <property type="entry name" value="Nudix"/>
    <property type="match status" value="1"/>
</dbReference>
<dbReference type="EMBL" id="JACHEW010000012">
    <property type="protein sequence ID" value="MBB6017211.1"/>
    <property type="molecule type" value="Genomic_DNA"/>
</dbReference>
<evidence type="ECO:0000313" key="5">
    <source>
        <dbReference type="EMBL" id="MBB6017211.1"/>
    </source>
</evidence>
<evidence type="ECO:0000256" key="1">
    <source>
        <dbReference type="ARBA" id="ARBA00001946"/>
    </source>
</evidence>
<protein>
    <submittedName>
        <fullName evidence="5">8-oxo-dGTP pyrophosphatase MutT (NUDIX family)</fullName>
    </submittedName>
</protein>
<name>A0ABR6NT34_9DEIO</name>
<feature type="domain" description="Nudix hydrolase" evidence="4">
    <location>
        <begin position="13"/>
        <end position="134"/>
    </location>
</feature>
<evidence type="ECO:0000259" key="4">
    <source>
        <dbReference type="PROSITE" id="PS51462"/>
    </source>
</evidence>
<comment type="cofactor">
    <cofactor evidence="1">
        <name>Mg(2+)</name>
        <dbReference type="ChEBI" id="CHEBI:18420"/>
    </cofactor>
</comment>
<evidence type="ECO:0000256" key="2">
    <source>
        <dbReference type="ARBA" id="ARBA00022801"/>
    </source>
</evidence>
<dbReference type="PROSITE" id="PS51462">
    <property type="entry name" value="NUDIX"/>
    <property type="match status" value="1"/>
</dbReference>
<sequence length="158" mass="17481">MTAPPFLNLSPGEDRIGRACAWIEHEGRVLMSARDAWGWTLPGGGIHPGETPQQAAVREAWEECRAHCEVIGEAVRLSEGADCYPMRLLGLESSPEGRPVLWVRPESVWWACDPQLCQVLAAQGRSIPSPAFRAGLQTVRRITFQTQAAFRRSSRMTA</sequence>
<dbReference type="InterPro" id="IPR000086">
    <property type="entry name" value="NUDIX_hydrolase_dom"/>
</dbReference>
<proteinExistence type="predicted"/>
<dbReference type="PRINTS" id="PR00502">
    <property type="entry name" value="NUDIXFAMILY"/>
</dbReference>
<keyword evidence="6" id="KW-1185">Reference proteome</keyword>
<dbReference type="InterPro" id="IPR020476">
    <property type="entry name" value="Nudix_hydrolase"/>
</dbReference>
<gene>
    <name evidence="5" type="ORF">HNQ04_002473</name>
</gene>
<dbReference type="Proteomes" id="UP000629870">
    <property type="component" value="Unassembled WGS sequence"/>
</dbReference>